<dbReference type="CDD" id="cd20336">
    <property type="entry name" value="Rcat_RBR"/>
    <property type="match status" value="1"/>
</dbReference>
<evidence type="ECO:0000256" key="5">
    <source>
        <dbReference type="ARBA" id="ARBA00022737"/>
    </source>
</evidence>
<reference evidence="14 15" key="1">
    <citation type="submission" date="2019-03" db="EMBL/GenBank/DDBJ databases">
        <authorList>
            <person name="Gaulin E."/>
            <person name="Dumas B."/>
        </authorList>
    </citation>
    <scope>NUCLEOTIDE SEQUENCE [LARGE SCALE GENOMIC DNA]</scope>
    <source>
        <strain evidence="14">CBS 568.67</strain>
    </source>
</reference>
<feature type="transmembrane region" description="Helical" evidence="10">
    <location>
        <begin position="309"/>
        <end position="338"/>
    </location>
</feature>
<keyword evidence="10" id="KW-0472">Membrane</keyword>
<evidence type="ECO:0000256" key="6">
    <source>
        <dbReference type="ARBA" id="ARBA00022771"/>
    </source>
</evidence>
<dbReference type="EMBL" id="VJMH01006398">
    <property type="protein sequence ID" value="KAF0690015.1"/>
    <property type="molecule type" value="Genomic_DNA"/>
</dbReference>
<dbReference type="InterPro" id="IPR031127">
    <property type="entry name" value="E3_UB_ligase_RBR"/>
</dbReference>
<dbReference type="InterPro" id="IPR044066">
    <property type="entry name" value="TRIAD_supradom"/>
</dbReference>
<evidence type="ECO:0000256" key="7">
    <source>
        <dbReference type="ARBA" id="ARBA00022786"/>
    </source>
</evidence>
<evidence type="ECO:0000313" key="13">
    <source>
        <dbReference type="EMBL" id="KAF0690015.1"/>
    </source>
</evidence>
<dbReference type="Gene3D" id="3.30.40.10">
    <property type="entry name" value="Zinc/RING finger domain, C3HC4 (zinc finger)"/>
    <property type="match status" value="1"/>
</dbReference>
<dbReference type="Proteomes" id="UP000332933">
    <property type="component" value="Unassembled WGS sequence"/>
</dbReference>
<dbReference type="SUPFAM" id="SSF57850">
    <property type="entry name" value="RING/U-box"/>
    <property type="match status" value="3"/>
</dbReference>
<evidence type="ECO:0000256" key="4">
    <source>
        <dbReference type="ARBA" id="ARBA00022723"/>
    </source>
</evidence>
<evidence type="ECO:0000256" key="2">
    <source>
        <dbReference type="ARBA" id="ARBA00012251"/>
    </source>
</evidence>
<dbReference type="PROSITE" id="PS50089">
    <property type="entry name" value="ZF_RING_2"/>
    <property type="match status" value="1"/>
</dbReference>
<dbReference type="PROSITE" id="PS00518">
    <property type="entry name" value="ZF_RING_1"/>
    <property type="match status" value="1"/>
</dbReference>
<accession>A0A485LCB1</accession>
<feature type="domain" description="RING-type" evidence="12">
    <location>
        <begin position="73"/>
        <end position="289"/>
    </location>
</feature>
<evidence type="ECO:0000256" key="9">
    <source>
        <dbReference type="PROSITE-ProRule" id="PRU00175"/>
    </source>
</evidence>
<dbReference type="EC" id="2.3.2.31" evidence="2"/>
<keyword evidence="8" id="KW-0862">Zinc</keyword>
<dbReference type="GO" id="GO:0016567">
    <property type="term" value="P:protein ubiquitination"/>
    <property type="evidence" value="ECO:0007669"/>
    <property type="project" value="InterPro"/>
</dbReference>
<proteinExistence type="predicted"/>
<dbReference type="GO" id="GO:0061630">
    <property type="term" value="F:ubiquitin protein ligase activity"/>
    <property type="evidence" value="ECO:0007669"/>
    <property type="project" value="UniProtKB-EC"/>
</dbReference>
<evidence type="ECO:0000259" key="12">
    <source>
        <dbReference type="PROSITE" id="PS51873"/>
    </source>
</evidence>
<dbReference type="InterPro" id="IPR002867">
    <property type="entry name" value="IBR_dom"/>
</dbReference>
<sequence length="555" mass="62469">MMEAMLHPHAGLLLTYDTTTTHPSSCGNALELDVDDEIVVSAIDIAIDIAGPAHNDVKVTLPLDDDAIEDVGRRPTCSICLDSVPPNASTQPAEMNEVAAVTLTCSHVYCKECIQTYVTKKVEGREVEPSQLKCPTLHCHRSLDLVDMLQTMTEATFLKYMRFKRMNEFEKLPHGRWCPNPQCEHMVDCDPAKATFQCTDCKTKGCYKCGNASHPFRTCHQAMDRQYREWEAAQKANASPIKPCPTCQYRIWKLDGCNHMTCVKCRHEWCWVCQLPWSRHNRELCRVFEILSSKYWGPWFPIRFVTKTIAIPVALALGLVGGGLLVVGGVGYGLFYYLPRLVRNKIQRWQRQRHRKTIAPLTAFASQIQQGVHVYFQTPEAMTDVLPTLARGGGRWRPRTQQYVQYVTSSGDRRSLASSSGDFVAYLSSRESRRVTDTPNYFTLIVLHGTAELPPEAVVDGLIQNHVVRHLSLSRASDYSGFGRQGQVMLVVDAISANTLSPAQAQALRLLQARRTNARVLCVPNIEANGALNADYLETIYTSLFHEFGETRRRS</sequence>
<dbReference type="Pfam" id="PF22191">
    <property type="entry name" value="IBR_1"/>
    <property type="match status" value="1"/>
</dbReference>
<dbReference type="SMART" id="SM00647">
    <property type="entry name" value="IBR"/>
    <property type="match status" value="2"/>
</dbReference>
<dbReference type="CDD" id="cd20335">
    <property type="entry name" value="BRcat_RBR"/>
    <property type="match status" value="1"/>
</dbReference>
<gene>
    <name evidence="14" type="primary">Aste57867_18577</name>
    <name evidence="13" type="ORF">As57867_018515</name>
    <name evidence="14" type="ORF">ASTE57867_18577</name>
</gene>
<protein>
    <recommendedName>
        <fullName evidence="2">RBR-type E3 ubiquitin transferase</fullName>
        <ecNumber evidence="2">2.3.2.31</ecNumber>
    </recommendedName>
</protein>
<dbReference type="OrthoDB" id="10009520at2759"/>
<keyword evidence="3" id="KW-0808">Transferase</keyword>
<organism evidence="14 15">
    <name type="scientific">Aphanomyces stellatus</name>
    <dbReference type="NCBI Taxonomy" id="120398"/>
    <lineage>
        <taxon>Eukaryota</taxon>
        <taxon>Sar</taxon>
        <taxon>Stramenopiles</taxon>
        <taxon>Oomycota</taxon>
        <taxon>Saprolegniomycetes</taxon>
        <taxon>Saprolegniales</taxon>
        <taxon>Verrucalvaceae</taxon>
        <taxon>Aphanomyces</taxon>
    </lineage>
</organism>
<keyword evidence="5" id="KW-0677">Repeat</keyword>
<evidence type="ECO:0000259" key="11">
    <source>
        <dbReference type="PROSITE" id="PS50089"/>
    </source>
</evidence>
<dbReference type="EMBL" id="CAADRA010006419">
    <property type="protein sequence ID" value="VFT95313.1"/>
    <property type="molecule type" value="Genomic_DNA"/>
</dbReference>
<feature type="domain" description="RING-type" evidence="11">
    <location>
        <begin position="77"/>
        <end position="135"/>
    </location>
</feature>
<dbReference type="InterPro" id="IPR017907">
    <property type="entry name" value="Znf_RING_CS"/>
</dbReference>
<dbReference type="PANTHER" id="PTHR11685">
    <property type="entry name" value="RBR FAMILY RING FINGER AND IBR DOMAIN-CONTAINING"/>
    <property type="match status" value="1"/>
</dbReference>
<keyword evidence="7" id="KW-0833">Ubl conjugation pathway</keyword>
<keyword evidence="4" id="KW-0479">Metal-binding</keyword>
<dbReference type="InterPro" id="IPR027370">
    <property type="entry name" value="Znf-RING_euk"/>
</dbReference>
<reference evidence="13" key="2">
    <citation type="submission" date="2019-06" db="EMBL/GenBank/DDBJ databases">
        <title>Genomics analysis of Aphanomyces spp. identifies a new class of oomycete effector associated with host adaptation.</title>
        <authorList>
            <person name="Gaulin E."/>
        </authorList>
    </citation>
    <scope>NUCLEOTIDE SEQUENCE</scope>
    <source>
        <strain evidence="13">CBS 578.67</strain>
    </source>
</reference>
<dbReference type="GO" id="GO:0008270">
    <property type="term" value="F:zinc ion binding"/>
    <property type="evidence" value="ECO:0007669"/>
    <property type="project" value="UniProtKB-KW"/>
</dbReference>
<dbReference type="InterPro" id="IPR013083">
    <property type="entry name" value="Znf_RING/FYVE/PHD"/>
</dbReference>
<evidence type="ECO:0000256" key="3">
    <source>
        <dbReference type="ARBA" id="ARBA00022679"/>
    </source>
</evidence>
<keyword evidence="15" id="KW-1185">Reference proteome</keyword>
<name>A0A485LCB1_9STRA</name>
<evidence type="ECO:0000313" key="14">
    <source>
        <dbReference type="EMBL" id="VFT95313.1"/>
    </source>
</evidence>
<evidence type="ECO:0000256" key="1">
    <source>
        <dbReference type="ARBA" id="ARBA00001798"/>
    </source>
</evidence>
<evidence type="ECO:0000256" key="10">
    <source>
        <dbReference type="SAM" id="Phobius"/>
    </source>
</evidence>
<dbReference type="InterPro" id="IPR001841">
    <property type="entry name" value="Znf_RING"/>
</dbReference>
<dbReference type="Pfam" id="PF01485">
    <property type="entry name" value="IBR"/>
    <property type="match status" value="1"/>
</dbReference>
<dbReference type="Pfam" id="PF13445">
    <property type="entry name" value="zf-RING_UBOX"/>
    <property type="match status" value="1"/>
</dbReference>
<evidence type="ECO:0000313" key="15">
    <source>
        <dbReference type="Proteomes" id="UP000332933"/>
    </source>
</evidence>
<evidence type="ECO:0000256" key="8">
    <source>
        <dbReference type="ARBA" id="ARBA00022833"/>
    </source>
</evidence>
<dbReference type="SMART" id="SM00184">
    <property type="entry name" value="RING"/>
    <property type="match status" value="2"/>
</dbReference>
<keyword evidence="6 9" id="KW-0863">Zinc-finger</keyword>
<dbReference type="Gene3D" id="1.20.120.1750">
    <property type="match status" value="1"/>
</dbReference>
<keyword evidence="10" id="KW-0812">Transmembrane</keyword>
<comment type="catalytic activity">
    <reaction evidence="1">
        <text>[E2 ubiquitin-conjugating enzyme]-S-ubiquitinyl-L-cysteine + [acceptor protein]-L-lysine = [E2 ubiquitin-conjugating enzyme]-L-cysteine + [acceptor protein]-N(6)-ubiquitinyl-L-lysine.</text>
        <dbReference type="EC" id="2.3.2.31"/>
    </reaction>
</comment>
<keyword evidence="10" id="KW-1133">Transmembrane helix</keyword>
<dbReference type="PROSITE" id="PS51873">
    <property type="entry name" value="TRIAD"/>
    <property type="match status" value="1"/>
</dbReference>
<dbReference type="AlphaFoldDB" id="A0A485LCB1"/>